<dbReference type="AlphaFoldDB" id="A0A7C5R0Y1"/>
<keyword evidence="6" id="KW-0862">Zinc</keyword>
<evidence type="ECO:0000256" key="1">
    <source>
        <dbReference type="ARBA" id="ARBA00001947"/>
    </source>
</evidence>
<gene>
    <name evidence="8" type="ORF">ENJ42_07380</name>
</gene>
<dbReference type="EC" id="3.5.4.4" evidence="3"/>
<feature type="non-terminal residue" evidence="8">
    <location>
        <position position="1"/>
    </location>
</feature>
<dbReference type="GO" id="GO:0046872">
    <property type="term" value="F:metal ion binding"/>
    <property type="evidence" value="ECO:0007669"/>
    <property type="project" value="UniProtKB-KW"/>
</dbReference>
<dbReference type="GO" id="GO:0005829">
    <property type="term" value="C:cytosol"/>
    <property type="evidence" value="ECO:0007669"/>
    <property type="project" value="TreeGrafter"/>
</dbReference>
<comment type="caution">
    <text evidence="8">The sequence shown here is derived from an EMBL/GenBank/DDBJ whole genome shotgun (WGS) entry which is preliminary data.</text>
</comment>
<dbReference type="GO" id="GO:0004000">
    <property type="term" value="F:adenosine deaminase activity"/>
    <property type="evidence" value="ECO:0007669"/>
    <property type="project" value="TreeGrafter"/>
</dbReference>
<dbReference type="InterPro" id="IPR001365">
    <property type="entry name" value="A_deaminase_dom"/>
</dbReference>
<dbReference type="GO" id="GO:0043103">
    <property type="term" value="P:hypoxanthine salvage"/>
    <property type="evidence" value="ECO:0007669"/>
    <property type="project" value="TreeGrafter"/>
</dbReference>
<dbReference type="GO" id="GO:0006154">
    <property type="term" value="P:adenosine catabolic process"/>
    <property type="evidence" value="ECO:0007669"/>
    <property type="project" value="TreeGrafter"/>
</dbReference>
<evidence type="ECO:0000256" key="3">
    <source>
        <dbReference type="ARBA" id="ARBA00012784"/>
    </source>
</evidence>
<feature type="domain" description="Adenosine deaminase" evidence="7">
    <location>
        <begin position="322"/>
        <end position="451"/>
    </location>
</feature>
<dbReference type="GO" id="GO:0046103">
    <property type="term" value="P:inosine biosynthetic process"/>
    <property type="evidence" value="ECO:0007669"/>
    <property type="project" value="TreeGrafter"/>
</dbReference>
<proteinExistence type="inferred from homology"/>
<name>A0A7C5R0Y1_9PROT</name>
<comment type="similarity">
    <text evidence="2">Belongs to the metallo-dependent hydrolases superfamily. Adenosine and AMP deaminases family.</text>
</comment>
<evidence type="ECO:0000256" key="4">
    <source>
        <dbReference type="ARBA" id="ARBA00022723"/>
    </source>
</evidence>
<evidence type="ECO:0000313" key="8">
    <source>
        <dbReference type="EMBL" id="HHL43420.1"/>
    </source>
</evidence>
<protein>
    <recommendedName>
        <fullName evidence="3">adenosine deaminase</fullName>
        <ecNumber evidence="3">3.5.4.4</ecNumber>
    </recommendedName>
</protein>
<accession>A0A7C5R0Y1</accession>
<evidence type="ECO:0000259" key="7">
    <source>
        <dbReference type="Pfam" id="PF00962"/>
    </source>
</evidence>
<dbReference type="Gene3D" id="3.20.20.140">
    <property type="entry name" value="Metal-dependent hydrolases"/>
    <property type="match status" value="1"/>
</dbReference>
<dbReference type="InterPro" id="IPR032466">
    <property type="entry name" value="Metal_Hydrolase"/>
</dbReference>
<keyword evidence="4" id="KW-0479">Metal-binding</keyword>
<evidence type="ECO:0000256" key="2">
    <source>
        <dbReference type="ARBA" id="ARBA00006676"/>
    </source>
</evidence>
<keyword evidence="5" id="KW-0378">Hydrolase</keyword>
<comment type="cofactor">
    <cofactor evidence="1">
        <name>Zn(2+)</name>
        <dbReference type="ChEBI" id="CHEBI:29105"/>
    </cofactor>
</comment>
<evidence type="ECO:0000256" key="5">
    <source>
        <dbReference type="ARBA" id="ARBA00022801"/>
    </source>
</evidence>
<dbReference type="EMBL" id="DRMJ01000384">
    <property type="protein sequence ID" value="HHL43420.1"/>
    <property type="molecule type" value="Genomic_DNA"/>
</dbReference>
<dbReference type="PANTHER" id="PTHR11409:SF43">
    <property type="entry name" value="ADENOSINE DEAMINASE"/>
    <property type="match status" value="1"/>
</dbReference>
<reference evidence="8" key="1">
    <citation type="journal article" date="2020" name="mSystems">
        <title>Genome- and Community-Level Interaction Insights into Carbon Utilization and Element Cycling Functions of Hydrothermarchaeota in Hydrothermal Sediment.</title>
        <authorList>
            <person name="Zhou Z."/>
            <person name="Liu Y."/>
            <person name="Xu W."/>
            <person name="Pan J."/>
            <person name="Luo Z.H."/>
            <person name="Li M."/>
        </authorList>
    </citation>
    <scope>NUCLEOTIDE SEQUENCE [LARGE SCALE GENOMIC DNA]</scope>
    <source>
        <strain evidence="8">HyVt-485</strain>
    </source>
</reference>
<sequence>GLLLVSCSQEASLSGAAGKFESIRNNKIELREFVQAMPKGGDLHNHLFGAVYAESILRYAEEDGMCIDADALAVRYPGPDGCGALSDAKTALAGNQDLRNRLIDQFSIRDFVPSPGWSGHDQFFRTFGLMAALPYRFADMTAEAANNAGRQNITYLELLHTMELFETILPMVGGLEMTGDPEKDYKTLMASEFGQKLPEMVARAKADMEAAMRRKDELLGCGTDHAEPGCKVVIRFQNQPVRTLPLAAVYAHTIFGWQMMQESKWFVGTNLVAPEDDFISLRDYDTHMAQIDYLYKTLGPRNISLHAGELWLGLVHPEELRDHIRKAVEIGHAKRIGHGTDITFEDNYKQLLAHMAKNEIMVEINLTSSEVLLGITADAHPLSVYRKAGVPVALSSDDEGVARIDLTHEYVRAVNEFDLSYADLKEMTYNSLKYAFADEETKAAMIKSLDERFAQFESQF</sequence>
<dbReference type="Pfam" id="PF00962">
    <property type="entry name" value="A_deaminase"/>
    <property type="match status" value="1"/>
</dbReference>
<dbReference type="SUPFAM" id="SSF51556">
    <property type="entry name" value="Metallo-dependent hydrolases"/>
    <property type="match status" value="1"/>
</dbReference>
<dbReference type="InterPro" id="IPR006330">
    <property type="entry name" value="Ado/ade_deaminase"/>
</dbReference>
<organism evidence="8">
    <name type="scientific">Hellea balneolensis</name>
    <dbReference type="NCBI Taxonomy" id="287478"/>
    <lineage>
        <taxon>Bacteria</taxon>
        <taxon>Pseudomonadati</taxon>
        <taxon>Pseudomonadota</taxon>
        <taxon>Alphaproteobacteria</taxon>
        <taxon>Maricaulales</taxon>
        <taxon>Robiginitomaculaceae</taxon>
        <taxon>Hellea</taxon>
    </lineage>
</organism>
<dbReference type="PANTHER" id="PTHR11409">
    <property type="entry name" value="ADENOSINE DEAMINASE"/>
    <property type="match status" value="1"/>
</dbReference>
<evidence type="ECO:0000256" key="6">
    <source>
        <dbReference type="ARBA" id="ARBA00022833"/>
    </source>
</evidence>
<dbReference type="Proteomes" id="UP000885830">
    <property type="component" value="Unassembled WGS sequence"/>
</dbReference>